<dbReference type="Proteomes" id="UP000233837">
    <property type="component" value="Unassembled WGS sequence"/>
</dbReference>
<dbReference type="Pfam" id="PF00665">
    <property type="entry name" value="rve"/>
    <property type="match status" value="1"/>
</dbReference>
<dbReference type="SUPFAM" id="SSF53098">
    <property type="entry name" value="Ribonuclease H-like"/>
    <property type="match status" value="1"/>
</dbReference>
<dbReference type="GO" id="GO:0003676">
    <property type="term" value="F:nucleic acid binding"/>
    <property type="evidence" value="ECO:0007669"/>
    <property type="project" value="InterPro"/>
</dbReference>
<feature type="region of interest" description="Disordered" evidence="5">
    <location>
        <begin position="767"/>
        <end position="812"/>
    </location>
</feature>
<feature type="compositionally biased region" description="Polar residues" evidence="5">
    <location>
        <begin position="259"/>
        <end position="270"/>
    </location>
</feature>
<evidence type="ECO:0000256" key="5">
    <source>
        <dbReference type="SAM" id="MobiDB-lite"/>
    </source>
</evidence>
<dbReference type="InterPro" id="IPR039537">
    <property type="entry name" value="Retrotran_Ty1/copia-like"/>
</dbReference>
<dbReference type="PANTHER" id="PTHR42648:SF26">
    <property type="entry name" value="INTEGRASE CATALYTIC DOMAIN-CONTAINING PROTEIN"/>
    <property type="match status" value="1"/>
</dbReference>
<name>A0A2I0X2H1_9ASPA</name>
<dbReference type="SUPFAM" id="SSF56672">
    <property type="entry name" value="DNA/RNA polymerases"/>
    <property type="match status" value="1"/>
</dbReference>
<accession>A0A2I0X2H1</accession>
<keyword evidence="2" id="KW-0479">Metal-binding</keyword>
<evidence type="ECO:0000313" key="7">
    <source>
        <dbReference type="EMBL" id="PKU82109.1"/>
    </source>
</evidence>
<dbReference type="InterPro" id="IPR054722">
    <property type="entry name" value="PolX-like_BBD"/>
</dbReference>
<dbReference type="GO" id="GO:0015074">
    <property type="term" value="P:DNA integration"/>
    <property type="evidence" value="ECO:0007669"/>
    <property type="project" value="InterPro"/>
</dbReference>
<gene>
    <name evidence="7" type="ORF">MA16_Dca004126</name>
</gene>
<feature type="domain" description="Integrase catalytic" evidence="6">
    <location>
        <begin position="505"/>
        <end position="671"/>
    </location>
</feature>
<evidence type="ECO:0000256" key="3">
    <source>
        <dbReference type="ARBA" id="ARBA00022750"/>
    </source>
</evidence>
<dbReference type="GO" id="GO:0004190">
    <property type="term" value="F:aspartic-type endopeptidase activity"/>
    <property type="evidence" value="ECO:0007669"/>
    <property type="project" value="UniProtKB-KW"/>
</dbReference>
<dbReference type="Pfam" id="PF22936">
    <property type="entry name" value="Pol_BBD"/>
    <property type="match status" value="1"/>
</dbReference>
<keyword evidence="3" id="KW-0064">Aspartyl protease</keyword>
<dbReference type="PROSITE" id="PS50994">
    <property type="entry name" value="INTEGRASE"/>
    <property type="match status" value="1"/>
</dbReference>
<evidence type="ECO:0000256" key="1">
    <source>
        <dbReference type="ARBA" id="ARBA00022670"/>
    </source>
</evidence>
<dbReference type="Pfam" id="PF25597">
    <property type="entry name" value="SH3_retrovirus"/>
    <property type="match status" value="1"/>
</dbReference>
<protein>
    <submittedName>
        <fullName evidence="7">Retrovirus-related Pol polyprotein from transposon TNT 1-94</fullName>
    </submittedName>
</protein>
<keyword evidence="4" id="KW-0378">Hydrolase</keyword>
<keyword evidence="8" id="KW-1185">Reference proteome</keyword>
<keyword evidence="1" id="KW-0645">Protease</keyword>
<dbReference type="PANTHER" id="PTHR42648">
    <property type="entry name" value="TRANSPOSASE, PUTATIVE-RELATED"/>
    <property type="match status" value="1"/>
</dbReference>
<dbReference type="InterPro" id="IPR001584">
    <property type="entry name" value="Integrase_cat-core"/>
</dbReference>
<evidence type="ECO:0000259" key="6">
    <source>
        <dbReference type="PROSITE" id="PS50994"/>
    </source>
</evidence>
<evidence type="ECO:0000256" key="2">
    <source>
        <dbReference type="ARBA" id="ARBA00022723"/>
    </source>
</evidence>
<reference evidence="7 8" key="1">
    <citation type="journal article" date="2016" name="Sci. Rep.">
        <title>The Dendrobium catenatum Lindl. genome sequence provides insights into polysaccharide synthase, floral development and adaptive evolution.</title>
        <authorList>
            <person name="Zhang G.Q."/>
            <person name="Xu Q."/>
            <person name="Bian C."/>
            <person name="Tsai W.C."/>
            <person name="Yeh C.M."/>
            <person name="Liu K.W."/>
            <person name="Yoshida K."/>
            <person name="Zhang L.S."/>
            <person name="Chang S.B."/>
            <person name="Chen F."/>
            <person name="Shi Y."/>
            <person name="Su Y.Y."/>
            <person name="Zhang Y.Q."/>
            <person name="Chen L.J."/>
            <person name="Yin Y."/>
            <person name="Lin M."/>
            <person name="Huang H."/>
            <person name="Deng H."/>
            <person name="Wang Z.W."/>
            <person name="Zhu S.L."/>
            <person name="Zhao X."/>
            <person name="Deng C."/>
            <person name="Niu S.C."/>
            <person name="Huang J."/>
            <person name="Wang M."/>
            <person name="Liu G.H."/>
            <person name="Yang H.J."/>
            <person name="Xiao X.J."/>
            <person name="Hsiao Y.Y."/>
            <person name="Wu W.L."/>
            <person name="Chen Y.Y."/>
            <person name="Mitsuda N."/>
            <person name="Ohme-Takagi M."/>
            <person name="Luo Y.B."/>
            <person name="Van de Peer Y."/>
            <person name="Liu Z.J."/>
        </authorList>
    </citation>
    <scope>NUCLEOTIDE SEQUENCE [LARGE SCALE GENOMIC DNA]</scope>
    <source>
        <tissue evidence="7">The whole plant</tissue>
    </source>
</reference>
<dbReference type="GO" id="GO:0046872">
    <property type="term" value="F:metal ion binding"/>
    <property type="evidence" value="ECO:0007669"/>
    <property type="project" value="UniProtKB-KW"/>
</dbReference>
<proteinExistence type="predicted"/>
<dbReference type="InterPro" id="IPR043502">
    <property type="entry name" value="DNA/RNA_pol_sf"/>
</dbReference>
<dbReference type="CDD" id="cd09272">
    <property type="entry name" value="RNase_HI_RT_Ty1"/>
    <property type="match status" value="1"/>
</dbReference>
<dbReference type="Gene3D" id="3.30.420.10">
    <property type="entry name" value="Ribonuclease H-like superfamily/Ribonuclease H"/>
    <property type="match status" value="1"/>
</dbReference>
<dbReference type="EMBL" id="KZ502211">
    <property type="protein sequence ID" value="PKU82109.1"/>
    <property type="molecule type" value="Genomic_DNA"/>
</dbReference>
<evidence type="ECO:0000256" key="4">
    <source>
        <dbReference type="ARBA" id="ARBA00022801"/>
    </source>
</evidence>
<dbReference type="InterPro" id="IPR036397">
    <property type="entry name" value="RNaseH_sf"/>
</dbReference>
<feature type="compositionally biased region" description="Low complexity" evidence="5">
    <location>
        <begin position="793"/>
        <end position="804"/>
    </location>
</feature>
<dbReference type="GO" id="GO:0006508">
    <property type="term" value="P:proteolysis"/>
    <property type="evidence" value="ECO:0007669"/>
    <property type="project" value="UniProtKB-KW"/>
</dbReference>
<sequence>MASPTSDAASSRTTNAIGDTTDKPFLYPSLKFIISHLKSLVPHQLSMDNYPIWRNQVLKLFKANGFVSFLETPPSVSPDQDLSDPESEASRWLLTDRNLAAAISSTISANVIPYVMHLESSYEIWNALQTRFQSANRSKVMQLKNELQNISMRNLSMQDYLMEIKKTVDLIISAGCNLDNEDIILHILNGLPPPYQSFKTAIRTLQTPLSLDSLYAMLVSEEIHLSQDSQRFSNTLDNQTALYANRGRSRRGRGRPSPHNTTGSKQSSKSPLVCQICTKRGHSADVCWHRHNPNYTTPSAPPTTTSQALIATAESPSSDWYLDSGASSHMTYGRDNLAQPSSYQGSDNVMVGDGRSVPIAHTGSGILPTPERKLFLSNLLHIPAISHNLISISKLVSDNHIAITFEPNGFVLKDLQTNRTLLRGPCKDGLYSLPIKKLAASHRALTTHTKTSLNWHERLGYPHQHILDQISTTHPSLHISHNFNNCTACKECKSHKLAFSKSVNRKHFPLALLHADVWGPSPVLSIQGCRYYLNIVDDYSRYLWIFPFMFKTEVTNIFINFITFIEKQCARSVQVVRTDGGSEFVNHQFNTFLKTKGILHQLSCPYTPEQNGVAERKHRHIIETARTLLHTASMPPEFWPDAVLTAAHLINRMPTPTTNNTAPIKLMFNQDPDYNNLRTFGCECFPLLPKHSRHKLQPNSVSCVFLGYTSNYKGYKCLQRDTNRIITSRHVQFIETSFPFSKSLKSTTTPSTSVPPSFLIPSSLISQESSRHNTMEQPSIPHHVQTSASQPHSPTATASVSTPTQIDTHSQHCPATRHPMITRTQTGSLKPMNRLNLLHTTNCSSDPTSYNAANKSPEWRNAMAAEYLALQKQETWQLVPAPANKQILGCKWTYRTKLHADGSLARFKARLVAQGNRQEYGLDYGETFSPVAKLPTIRVLFTIAVHFAWKIHQLDVENAFLHGDIHETVYMRQPKGFEDPSHPNHVCLLKKALYGLKQAPRQWYTTFCDHLIRLGFSPSKADPSLLTCHQGNTTMFLLVYVDNILITGNNESAIAQFLQQLNRSFTLKHLGPAHHFLGIRIQHNKDKYFLSQESYARSIINQANLTHCNPAANPSCTKLPVNLKQDSNMTSDHMLYRKLTGALQYLTITRPDIAYAVNTLSQHMHSPQPEHLFLLKRLLRYIQGTADFGLPITKSDLHLTTYSDADWASDPVTRKSTSGYRTFLGSTLVSWTMKKQTTVSRSSTESEYRALTAATADTIWLKRLLSDFLIHHDAPVDLHCDNTSAIALAQNPVYHARTKHIEIDHRFLREHIGNNHLRLIPIKTDDQIADILTKPLSTPRFKKLRDKLTVSSDRSFEGG</sequence>
<dbReference type="Pfam" id="PF07727">
    <property type="entry name" value="RVT_2"/>
    <property type="match status" value="1"/>
</dbReference>
<feature type="region of interest" description="Disordered" evidence="5">
    <location>
        <begin position="236"/>
        <end position="271"/>
    </location>
</feature>
<dbReference type="Pfam" id="PF14223">
    <property type="entry name" value="Retrotran_gag_2"/>
    <property type="match status" value="1"/>
</dbReference>
<dbReference type="InterPro" id="IPR012337">
    <property type="entry name" value="RNaseH-like_sf"/>
</dbReference>
<organism evidence="7 8">
    <name type="scientific">Dendrobium catenatum</name>
    <dbReference type="NCBI Taxonomy" id="906689"/>
    <lineage>
        <taxon>Eukaryota</taxon>
        <taxon>Viridiplantae</taxon>
        <taxon>Streptophyta</taxon>
        <taxon>Embryophyta</taxon>
        <taxon>Tracheophyta</taxon>
        <taxon>Spermatophyta</taxon>
        <taxon>Magnoliopsida</taxon>
        <taxon>Liliopsida</taxon>
        <taxon>Asparagales</taxon>
        <taxon>Orchidaceae</taxon>
        <taxon>Epidendroideae</taxon>
        <taxon>Malaxideae</taxon>
        <taxon>Dendrobiinae</taxon>
        <taxon>Dendrobium</taxon>
    </lineage>
</organism>
<dbReference type="InterPro" id="IPR013103">
    <property type="entry name" value="RVT_2"/>
</dbReference>
<reference evidence="7 8" key="2">
    <citation type="journal article" date="2017" name="Nature">
        <title>The Apostasia genome and the evolution of orchids.</title>
        <authorList>
            <person name="Zhang G.Q."/>
            <person name="Liu K.W."/>
            <person name="Li Z."/>
            <person name="Lohaus R."/>
            <person name="Hsiao Y.Y."/>
            <person name="Niu S.C."/>
            <person name="Wang J.Y."/>
            <person name="Lin Y.C."/>
            <person name="Xu Q."/>
            <person name="Chen L.J."/>
            <person name="Yoshida K."/>
            <person name="Fujiwara S."/>
            <person name="Wang Z.W."/>
            <person name="Zhang Y.Q."/>
            <person name="Mitsuda N."/>
            <person name="Wang M."/>
            <person name="Liu G.H."/>
            <person name="Pecoraro L."/>
            <person name="Huang H.X."/>
            <person name="Xiao X.J."/>
            <person name="Lin M."/>
            <person name="Wu X.Y."/>
            <person name="Wu W.L."/>
            <person name="Chen Y.Y."/>
            <person name="Chang S.B."/>
            <person name="Sakamoto S."/>
            <person name="Ohme-Takagi M."/>
            <person name="Yagi M."/>
            <person name="Zeng S.J."/>
            <person name="Shen C.Y."/>
            <person name="Yeh C.M."/>
            <person name="Luo Y.B."/>
            <person name="Tsai W.C."/>
            <person name="Van de Peer Y."/>
            <person name="Liu Z.J."/>
        </authorList>
    </citation>
    <scope>NUCLEOTIDE SEQUENCE [LARGE SCALE GENOMIC DNA]</scope>
    <source>
        <tissue evidence="7">The whole plant</tissue>
    </source>
</reference>
<feature type="compositionally biased region" description="Basic residues" evidence="5">
    <location>
        <begin position="247"/>
        <end position="256"/>
    </location>
</feature>
<dbReference type="InterPro" id="IPR057670">
    <property type="entry name" value="SH3_retrovirus"/>
</dbReference>
<evidence type="ECO:0000313" key="8">
    <source>
        <dbReference type="Proteomes" id="UP000233837"/>
    </source>
</evidence>